<comment type="caution">
    <text evidence="1">The sequence shown here is derived from an EMBL/GenBank/DDBJ whole genome shotgun (WGS) entry which is preliminary data.</text>
</comment>
<organism evidence="1 2">
    <name type="scientific">Pristionchus fissidentatus</name>
    <dbReference type="NCBI Taxonomy" id="1538716"/>
    <lineage>
        <taxon>Eukaryota</taxon>
        <taxon>Metazoa</taxon>
        <taxon>Ecdysozoa</taxon>
        <taxon>Nematoda</taxon>
        <taxon>Chromadorea</taxon>
        <taxon>Rhabditida</taxon>
        <taxon>Rhabditina</taxon>
        <taxon>Diplogasteromorpha</taxon>
        <taxon>Diplogasteroidea</taxon>
        <taxon>Neodiplogasteridae</taxon>
        <taxon>Pristionchus</taxon>
    </lineage>
</organism>
<protein>
    <submittedName>
        <fullName evidence="1">Uncharacterized protein</fullName>
    </submittedName>
</protein>
<sequence>MERNQKVKEIKDIAELEFVGFLQSLHGRRFVFSSVKSALYTQIFADRFLMLRISKRAFPYLKKNSLSEDLLENALIIADRVSNNEEILDWILTQFPSKSKLIEVLNNIILTIPRETSKMCLQSIGKNLHLTSKYVKGGQGRASSRKGSGGRESR</sequence>
<keyword evidence="2" id="KW-1185">Reference proteome</keyword>
<gene>
    <name evidence="1" type="ORF">PFISCL1PPCAC_25601</name>
</gene>
<proteinExistence type="predicted"/>
<dbReference type="AlphaFoldDB" id="A0AAV5WVR2"/>
<accession>A0AAV5WVR2</accession>
<reference evidence="1" key="1">
    <citation type="submission" date="2023-10" db="EMBL/GenBank/DDBJ databases">
        <title>Genome assembly of Pristionchus species.</title>
        <authorList>
            <person name="Yoshida K."/>
            <person name="Sommer R.J."/>
        </authorList>
    </citation>
    <scope>NUCLEOTIDE SEQUENCE</scope>
    <source>
        <strain evidence="1">RS5133</strain>
    </source>
</reference>
<name>A0AAV5WVR2_9BILA</name>
<dbReference type="Proteomes" id="UP001432322">
    <property type="component" value="Unassembled WGS sequence"/>
</dbReference>
<feature type="non-terminal residue" evidence="1">
    <location>
        <position position="154"/>
    </location>
</feature>
<evidence type="ECO:0000313" key="1">
    <source>
        <dbReference type="EMBL" id="GMT34303.1"/>
    </source>
</evidence>
<dbReference type="EMBL" id="BTSY01000006">
    <property type="protein sequence ID" value="GMT34303.1"/>
    <property type="molecule type" value="Genomic_DNA"/>
</dbReference>
<evidence type="ECO:0000313" key="2">
    <source>
        <dbReference type="Proteomes" id="UP001432322"/>
    </source>
</evidence>